<dbReference type="EMBL" id="PNGY01000001">
    <property type="protein sequence ID" value="PMC55469.1"/>
    <property type="molecule type" value="Genomic_DNA"/>
</dbReference>
<feature type="transmembrane region" description="Helical" evidence="1">
    <location>
        <begin position="342"/>
        <end position="365"/>
    </location>
</feature>
<keyword evidence="1" id="KW-0812">Transmembrane</keyword>
<feature type="transmembrane region" description="Helical" evidence="1">
    <location>
        <begin position="187"/>
        <end position="203"/>
    </location>
</feature>
<keyword evidence="1" id="KW-0472">Membrane</keyword>
<keyword evidence="1" id="KW-1133">Transmembrane helix</keyword>
<sequence>MRAVIKNNLKLKTYLPYIVCFVISGLITLMFFSNLFQASELGFKTQSINLSTVKEVKAEQAEDSTNASRDEIYAKYKNDGVHISKNGADVEFTNLNTYSKTLEISLQQTKPVYYVTGSVELEDFGVAPGYALASQFKITTGKFNTTKVRLESHGKLNKIKLHFNETPNGIVVKNITINPKYKLHINYAKWAILFVFGSAIITIRKKKWHKIAYIQGDRVQTIIFWALCAIVTGFSLYIWLRLNTYNRIRVPLSYDKYDFIDGNPYTEQLKAWKQGSLSLLQDPPNGLLHSTNPFSIGKRMQLVREGTPAIWDVVLHNGKYYCYFGIVPFILTYLPFNALFPAWMPSAIMVTTLFAAITIPALFALWKEIITFFEIRINYCSMLLIGAALPFGCLVFYLQASASIYYIPMVSAIFFGTLFVYASLKAVRLKTKFTQYALFALAGLSLALQCGCRPNSCISTVAFIAPLFIALLLNNSRSVVNKVSAALSFLTPAIAGFAGILVYNYLRFGSFFNFGNEEQLTNFDLRFNRIAFDPLKIKDLLINFFIKPPSIDTEFPYITITSSNISDYGNSFFNHMTFGLLSIPLIWGIFLIRRKYMQKIEYIMCLSGITFSIMLIYVNYCLGGSLYRYYCDSIIILMIIASIGFARRNCSANQDAQLQLDKENACNNIELNRNQMSTQTLIVACTTLTIVLGFLLVFANHTEAANEIQYTNPDAFIAWSQMLSVGF</sequence>
<feature type="transmembrane region" description="Helical" evidence="1">
    <location>
        <begin position="404"/>
        <end position="421"/>
    </location>
</feature>
<protein>
    <recommendedName>
        <fullName evidence="4">Beta-carotene 15,15'-monooxygenase</fullName>
    </recommendedName>
</protein>
<dbReference type="Proteomes" id="UP000235293">
    <property type="component" value="Unassembled WGS sequence"/>
</dbReference>
<feature type="transmembrane region" description="Helical" evidence="1">
    <location>
        <begin position="602"/>
        <end position="620"/>
    </location>
</feature>
<reference evidence="2 3" key="1">
    <citation type="submission" date="2017-09" db="EMBL/GenBank/DDBJ databases">
        <title>Bacterial strain isolated from the female urinary microbiota.</title>
        <authorList>
            <person name="Thomas-White K."/>
            <person name="Kumar N."/>
            <person name="Forster S."/>
            <person name="Putonti C."/>
            <person name="Lawley T."/>
            <person name="Wolfe A.J."/>
        </authorList>
    </citation>
    <scope>NUCLEOTIDE SEQUENCE [LARGE SCALE GENOMIC DNA]</scope>
    <source>
        <strain evidence="2 3">UMB0411</strain>
    </source>
</reference>
<feature type="transmembrane region" description="Helical" evidence="1">
    <location>
        <begin position="14"/>
        <end position="36"/>
    </location>
</feature>
<comment type="caution">
    <text evidence="2">The sequence shown here is derived from an EMBL/GenBank/DDBJ whole genome shotgun (WGS) entry which is preliminary data.</text>
</comment>
<evidence type="ECO:0000256" key="1">
    <source>
        <dbReference type="SAM" id="Phobius"/>
    </source>
</evidence>
<name>A0A9X7FG06_9BIFI</name>
<accession>A0A9X7FG06</accession>
<feature type="transmembrane region" description="Helical" evidence="1">
    <location>
        <begin position="433"/>
        <end position="449"/>
    </location>
</feature>
<evidence type="ECO:0008006" key="4">
    <source>
        <dbReference type="Google" id="ProtNLM"/>
    </source>
</evidence>
<organism evidence="2 3">
    <name type="scientific">Gardnerella swidsinskii</name>
    <dbReference type="NCBI Taxonomy" id="2792979"/>
    <lineage>
        <taxon>Bacteria</taxon>
        <taxon>Bacillati</taxon>
        <taxon>Actinomycetota</taxon>
        <taxon>Actinomycetes</taxon>
        <taxon>Bifidobacteriales</taxon>
        <taxon>Bifidobacteriaceae</taxon>
        <taxon>Gardnerella</taxon>
    </lineage>
</organism>
<feature type="transmembrane region" description="Helical" evidence="1">
    <location>
        <begin position="320"/>
        <end position="336"/>
    </location>
</feature>
<dbReference type="AlphaFoldDB" id="A0A9X7FG06"/>
<gene>
    <name evidence="2" type="ORF">CJ213_05200</name>
</gene>
<feature type="transmembrane region" description="Helical" evidence="1">
    <location>
        <begin position="485"/>
        <end position="506"/>
    </location>
</feature>
<feature type="transmembrane region" description="Helical" evidence="1">
    <location>
        <begin position="377"/>
        <end position="398"/>
    </location>
</feature>
<feature type="transmembrane region" description="Helical" evidence="1">
    <location>
        <begin position="455"/>
        <end position="473"/>
    </location>
</feature>
<evidence type="ECO:0000313" key="2">
    <source>
        <dbReference type="EMBL" id="PMC55469.1"/>
    </source>
</evidence>
<proteinExistence type="predicted"/>
<feature type="transmembrane region" description="Helical" evidence="1">
    <location>
        <begin position="223"/>
        <end position="240"/>
    </location>
</feature>
<evidence type="ECO:0000313" key="3">
    <source>
        <dbReference type="Proteomes" id="UP000235293"/>
    </source>
</evidence>
<feature type="transmembrane region" description="Helical" evidence="1">
    <location>
        <begin position="626"/>
        <end position="646"/>
    </location>
</feature>
<feature type="transmembrane region" description="Helical" evidence="1">
    <location>
        <begin position="681"/>
        <end position="699"/>
    </location>
</feature>
<feature type="transmembrane region" description="Helical" evidence="1">
    <location>
        <begin position="572"/>
        <end position="590"/>
    </location>
</feature>